<dbReference type="STRING" id="6832.A0A553NZE1"/>
<protein>
    <recommendedName>
        <fullName evidence="5">Peptidase S1 domain-containing protein</fullName>
    </recommendedName>
</protein>
<feature type="compositionally biased region" description="Polar residues" evidence="3">
    <location>
        <begin position="65"/>
        <end position="79"/>
    </location>
</feature>
<keyword evidence="4" id="KW-0732">Signal</keyword>
<evidence type="ECO:0000259" key="5">
    <source>
        <dbReference type="PROSITE" id="PS50240"/>
    </source>
</evidence>
<dbReference type="OrthoDB" id="6656697at2759"/>
<name>A0A553NZE1_TIGCA</name>
<dbReference type="InterPro" id="IPR051487">
    <property type="entry name" value="Ser/Thr_Proteases_Immune/Dev"/>
</dbReference>
<dbReference type="Gene3D" id="2.40.10.10">
    <property type="entry name" value="Trypsin-like serine proteases"/>
    <property type="match status" value="1"/>
</dbReference>
<evidence type="ECO:0000256" key="2">
    <source>
        <dbReference type="ARBA" id="ARBA00024195"/>
    </source>
</evidence>
<dbReference type="AlphaFoldDB" id="A0A553NZE1"/>
<feature type="signal peptide" evidence="4">
    <location>
        <begin position="1"/>
        <end position="19"/>
    </location>
</feature>
<keyword evidence="1" id="KW-1015">Disulfide bond</keyword>
<gene>
    <name evidence="6" type="ORF">TCAL_01231</name>
</gene>
<dbReference type="Proteomes" id="UP000318571">
    <property type="component" value="Chromosome 9"/>
</dbReference>
<evidence type="ECO:0000313" key="6">
    <source>
        <dbReference type="EMBL" id="TRY70809.1"/>
    </source>
</evidence>
<proteinExistence type="inferred from homology"/>
<dbReference type="GO" id="GO:0006508">
    <property type="term" value="P:proteolysis"/>
    <property type="evidence" value="ECO:0007669"/>
    <property type="project" value="InterPro"/>
</dbReference>
<dbReference type="SUPFAM" id="SSF50494">
    <property type="entry name" value="Trypsin-like serine proteases"/>
    <property type="match status" value="1"/>
</dbReference>
<comment type="caution">
    <text evidence="6">The sequence shown here is derived from an EMBL/GenBank/DDBJ whole genome shotgun (WGS) entry which is preliminary data.</text>
</comment>
<dbReference type="PANTHER" id="PTHR24256">
    <property type="entry name" value="TRYPTASE-RELATED"/>
    <property type="match status" value="1"/>
</dbReference>
<evidence type="ECO:0000313" key="7">
    <source>
        <dbReference type="Proteomes" id="UP000318571"/>
    </source>
</evidence>
<keyword evidence="7" id="KW-1185">Reference proteome</keyword>
<dbReference type="OMA" id="CYETEEL"/>
<comment type="similarity">
    <text evidence="2">Belongs to the peptidase S1 family. CLIP subfamily.</text>
</comment>
<dbReference type="InterPro" id="IPR043504">
    <property type="entry name" value="Peptidase_S1_PA_chymotrypsin"/>
</dbReference>
<feature type="region of interest" description="Disordered" evidence="3">
    <location>
        <begin position="61"/>
        <end position="90"/>
    </location>
</feature>
<dbReference type="CDD" id="cd00190">
    <property type="entry name" value="Tryp_SPc"/>
    <property type="match status" value="1"/>
</dbReference>
<dbReference type="PROSITE" id="PS50240">
    <property type="entry name" value="TRYPSIN_DOM"/>
    <property type="match status" value="1"/>
</dbReference>
<organism evidence="6 7">
    <name type="scientific">Tigriopus californicus</name>
    <name type="common">Marine copepod</name>
    <dbReference type="NCBI Taxonomy" id="6832"/>
    <lineage>
        <taxon>Eukaryota</taxon>
        <taxon>Metazoa</taxon>
        <taxon>Ecdysozoa</taxon>
        <taxon>Arthropoda</taxon>
        <taxon>Crustacea</taxon>
        <taxon>Multicrustacea</taxon>
        <taxon>Hexanauplia</taxon>
        <taxon>Copepoda</taxon>
        <taxon>Harpacticoida</taxon>
        <taxon>Harpacticidae</taxon>
        <taxon>Tigriopus</taxon>
    </lineage>
</organism>
<dbReference type="GO" id="GO:0004252">
    <property type="term" value="F:serine-type endopeptidase activity"/>
    <property type="evidence" value="ECO:0007669"/>
    <property type="project" value="InterPro"/>
</dbReference>
<feature type="chain" id="PRO_5021788575" description="Peptidase S1 domain-containing protein" evidence="4">
    <location>
        <begin position="20"/>
        <end position="483"/>
    </location>
</feature>
<dbReference type="Pfam" id="PF00089">
    <property type="entry name" value="Trypsin"/>
    <property type="match status" value="1"/>
</dbReference>
<evidence type="ECO:0000256" key="4">
    <source>
        <dbReference type="SAM" id="SignalP"/>
    </source>
</evidence>
<dbReference type="InterPro" id="IPR009003">
    <property type="entry name" value="Peptidase_S1_PA"/>
</dbReference>
<dbReference type="EMBL" id="VCGU01000009">
    <property type="protein sequence ID" value="TRY70809.1"/>
    <property type="molecule type" value="Genomic_DNA"/>
</dbReference>
<sequence length="483" mass="54449">MMRSSIWVMVILTIKQGSGQCPVPDEVDIRSSNLFEQLEEQILPGVENCCCFETDPEEPSLCPVPQTNRDGTQETTTTPKPIKAIGPRDSFDLLENSPQNEEEFTSTTEANDEQNTEFAVPRVFLPEFIPETVKTLCPPNYQKCCYETEELRNQVVMNTVFECRVPLVSTEVIPEWNQPCSETDLPGKQCGERPDFETIPNLPFGMASPEEFPWICIILDKANRLVGTCVIIPLNSGNDISQGSEIVLTVAHKADEFVKRPRQLKVRVRDNYLCKDKKAPEKYSYKEFKVKEIVIHPGFSRTRYNNNIAALRLDERLNLNDVGINAACIPTCPDMFDYQFRNNSGVRCWIAGWGRNRDSQKLQSYLRKVDLPIFDTDLCNRTITREVKKVEPDTNFVLDEGELCAGGELNKDACNGDGGAPLICQAKSERWYVVGLVAWGLSSKCGVQGIPGIYTKIAHFKEWIDTLQKEGKAIGIRGGLLFK</sequence>
<feature type="domain" description="Peptidase S1" evidence="5">
    <location>
        <begin position="202"/>
        <end position="469"/>
    </location>
</feature>
<evidence type="ECO:0000256" key="1">
    <source>
        <dbReference type="ARBA" id="ARBA00023157"/>
    </source>
</evidence>
<reference evidence="6 7" key="1">
    <citation type="journal article" date="2018" name="Nat. Ecol. Evol.">
        <title>Genomic signatures of mitonuclear coevolution across populations of Tigriopus californicus.</title>
        <authorList>
            <person name="Barreto F.S."/>
            <person name="Watson E.T."/>
            <person name="Lima T.G."/>
            <person name="Willett C.S."/>
            <person name="Edmands S."/>
            <person name="Li W."/>
            <person name="Burton R.S."/>
        </authorList>
    </citation>
    <scope>NUCLEOTIDE SEQUENCE [LARGE SCALE GENOMIC DNA]</scope>
    <source>
        <strain evidence="6 7">San Diego</strain>
    </source>
</reference>
<dbReference type="InterPro" id="IPR001254">
    <property type="entry name" value="Trypsin_dom"/>
</dbReference>
<evidence type="ECO:0000256" key="3">
    <source>
        <dbReference type="SAM" id="MobiDB-lite"/>
    </source>
</evidence>
<accession>A0A553NZE1</accession>
<dbReference type="FunFam" id="2.40.10.10:FF:000002">
    <property type="entry name" value="Transmembrane protease serine"/>
    <property type="match status" value="1"/>
</dbReference>
<dbReference type="SMART" id="SM00020">
    <property type="entry name" value="Tryp_SPc"/>
    <property type="match status" value="1"/>
</dbReference>